<dbReference type="Pfam" id="PF00487">
    <property type="entry name" value="FA_desaturase"/>
    <property type="match status" value="1"/>
</dbReference>
<dbReference type="RefSeq" id="WP_125245705.1">
    <property type="nucleotide sequence ID" value="NZ_RSEB01000001.1"/>
</dbReference>
<comment type="caution">
    <text evidence="3">The sequence shown here is derived from an EMBL/GenBank/DDBJ whole genome shotgun (WGS) entry which is preliminary data.</text>
</comment>
<evidence type="ECO:0000259" key="2">
    <source>
        <dbReference type="Pfam" id="PF00487"/>
    </source>
</evidence>
<evidence type="ECO:0000313" key="3">
    <source>
        <dbReference type="EMBL" id="RRS01226.1"/>
    </source>
</evidence>
<gene>
    <name evidence="3" type="ORF">EIW28_00105</name>
</gene>
<sequence length="327" mass="35464">MRATNSAVPSQIVDKVESHRYRRGYSTPAALREDIKAAHRTRPWRTAAAAVADQAAMIAACAAAGWLLTVQPFAGLVAAVLAAVLTGRQLRALENLVHEGSHFNWSRKHRLLNDVLATALAALPTGARLAGYRESHLRHHGAFGTDEDPDRQRYRELDLEALDRSSAAAFALGLLRRLPAYQRTWWRDSLQTAPALALVPVAWGLAAAAAPAWAAAGPRAAAASAAVWLAGYALALPVLRFIAEASEHVYTGSDTVFDATVSNLGTLQRALIHPHNDGYHTVHHLWPGVPHHRLAWLHRRLMAADPEYATRLRRRSGVLATPARGGA</sequence>
<dbReference type="Proteomes" id="UP000277256">
    <property type="component" value="Unassembled WGS sequence"/>
</dbReference>
<dbReference type="EMBL" id="RSEB01000001">
    <property type="protein sequence ID" value="RRS01226.1"/>
    <property type="molecule type" value="Genomic_DNA"/>
</dbReference>
<dbReference type="AlphaFoldDB" id="A0A426V2Z1"/>
<evidence type="ECO:0000256" key="1">
    <source>
        <dbReference type="SAM" id="Phobius"/>
    </source>
</evidence>
<dbReference type="GO" id="GO:0006629">
    <property type="term" value="P:lipid metabolic process"/>
    <property type="evidence" value="ECO:0007669"/>
    <property type="project" value="InterPro"/>
</dbReference>
<feature type="transmembrane region" description="Helical" evidence="1">
    <location>
        <begin position="220"/>
        <end position="243"/>
    </location>
</feature>
<accession>A0A426V2Z1</accession>
<dbReference type="OrthoDB" id="9796486at2"/>
<name>A0A426V2Z1_9ACTN</name>
<dbReference type="InterPro" id="IPR005804">
    <property type="entry name" value="FA_desaturase_dom"/>
</dbReference>
<organism evidence="3 4">
    <name type="scientific">Glycomyces terrestris</name>
    <dbReference type="NCBI Taxonomy" id="2493553"/>
    <lineage>
        <taxon>Bacteria</taxon>
        <taxon>Bacillati</taxon>
        <taxon>Actinomycetota</taxon>
        <taxon>Actinomycetes</taxon>
        <taxon>Glycomycetales</taxon>
        <taxon>Glycomycetaceae</taxon>
        <taxon>Glycomyces</taxon>
    </lineage>
</organism>
<proteinExistence type="predicted"/>
<keyword evidence="1" id="KW-0472">Membrane</keyword>
<protein>
    <recommendedName>
        <fullName evidence="2">Fatty acid desaturase domain-containing protein</fullName>
    </recommendedName>
</protein>
<feature type="domain" description="Fatty acid desaturase" evidence="2">
    <location>
        <begin position="77"/>
        <end position="313"/>
    </location>
</feature>
<reference evidence="3 4" key="1">
    <citation type="submission" date="2018-12" db="EMBL/GenBank/DDBJ databases">
        <title>Glycomyces sp. YIM 121974 draft genome.</title>
        <authorList>
            <person name="Li Q."/>
        </authorList>
    </citation>
    <scope>NUCLEOTIDE SEQUENCE [LARGE SCALE GENOMIC DNA]</scope>
    <source>
        <strain evidence="3 4">YIM 121974</strain>
    </source>
</reference>
<feature type="transmembrane region" description="Helical" evidence="1">
    <location>
        <begin position="193"/>
        <end position="214"/>
    </location>
</feature>
<keyword evidence="1" id="KW-1133">Transmembrane helix</keyword>
<keyword evidence="4" id="KW-1185">Reference proteome</keyword>
<evidence type="ECO:0000313" key="4">
    <source>
        <dbReference type="Proteomes" id="UP000277256"/>
    </source>
</evidence>
<feature type="transmembrane region" description="Helical" evidence="1">
    <location>
        <begin position="73"/>
        <end position="90"/>
    </location>
</feature>
<keyword evidence="1" id="KW-0812">Transmembrane</keyword>